<dbReference type="RefSeq" id="WP_145343878.1">
    <property type="nucleotide sequence ID" value="NZ_CP036261.1"/>
</dbReference>
<dbReference type="EMBL" id="CP036261">
    <property type="protein sequence ID" value="QDS87486.1"/>
    <property type="molecule type" value="Genomic_DNA"/>
</dbReference>
<dbReference type="EC" id="2.4.1.284" evidence="1"/>
<proteinExistence type="predicted"/>
<dbReference type="CDD" id="cd03801">
    <property type="entry name" value="GT4_PimA-like"/>
    <property type="match status" value="1"/>
</dbReference>
<protein>
    <submittedName>
        <fullName evidence="1">2-deoxystreptamine glucosyltransferase</fullName>
        <ecNumber evidence="1">2.4.1.284</ecNumber>
    </submittedName>
</protein>
<evidence type="ECO:0000313" key="1">
    <source>
        <dbReference type="EMBL" id="QDS87486.1"/>
    </source>
</evidence>
<organism evidence="1 2">
    <name type="scientific">Rosistilla ulvae</name>
    <dbReference type="NCBI Taxonomy" id="1930277"/>
    <lineage>
        <taxon>Bacteria</taxon>
        <taxon>Pseudomonadati</taxon>
        <taxon>Planctomycetota</taxon>
        <taxon>Planctomycetia</taxon>
        <taxon>Pirellulales</taxon>
        <taxon>Pirellulaceae</taxon>
        <taxon>Rosistilla</taxon>
    </lineage>
</organism>
<keyword evidence="1" id="KW-0808">Transferase</keyword>
<gene>
    <name evidence="1" type="primary">kanF_1</name>
    <name evidence="1" type="ORF">EC9_16650</name>
</gene>
<dbReference type="PANTHER" id="PTHR45947">
    <property type="entry name" value="SULFOQUINOVOSYL TRANSFERASE SQD2"/>
    <property type="match status" value="1"/>
</dbReference>
<accession>A0A517LXY1</accession>
<dbReference type="Proteomes" id="UP000319557">
    <property type="component" value="Chromosome"/>
</dbReference>
<keyword evidence="2" id="KW-1185">Reference proteome</keyword>
<dbReference type="InterPro" id="IPR050194">
    <property type="entry name" value="Glycosyltransferase_grp1"/>
</dbReference>
<evidence type="ECO:0000313" key="2">
    <source>
        <dbReference type="Proteomes" id="UP000319557"/>
    </source>
</evidence>
<dbReference type="SUPFAM" id="SSF53756">
    <property type="entry name" value="UDP-Glycosyltransferase/glycogen phosphorylase"/>
    <property type="match status" value="1"/>
</dbReference>
<dbReference type="PANTHER" id="PTHR45947:SF3">
    <property type="entry name" value="SULFOQUINOVOSYL TRANSFERASE SQD2"/>
    <property type="match status" value="1"/>
</dbReference>
<name>A0A517LXY1_9BACT</name>
<dbReference type="GO" id="GO:0102318">
    <property type="term" value="F:2-deoxystreptamine glucosyltransferase activity"/>
    <property type="evidence" value="ECO:0007669"/>
    <property type="project" value="UniProtKB-EC"/>
</dbReference>
<dbReference type="Pfam" id="PF13692">
    <property type="entry name" value="Glyco_trans_1_4"/>
    <property type="match status" value="1"/>
</dbReference>
<reference evidence="1 2" key="1">
    <citation type="submission" date="2019-02" db="EMBL/GenBank/DDBJ databases">
        <title>Deep-cultivation of Planctomycetes and their phenomic and genomic characterization uncovers novel biology.</title>
        <authorList>
            <person name="Wiegand S."/>
            <person name="Jogler M."/>
            <person name="Boedeker C."/>
            <person name="Pinto D."/>
            <person name="Vollmers J."/>
            <person name="Rivas-Marin E."/>
            <person name="Kohn T."/>
            <person name="Peeters S.H."/>
            <person name="Heuer A."/>
            <person name="Rast P."/>
            <person name="Oberbeckmann S."/>
            <person name="Bunk B."/>
            <person name="Jeske O."/>
            <person name="Meyerdierks A."/>
            <person name="Storesund J.E."/>
            <person name="Kallscheuer N."/>
            <person name="Luecker S."/>
            <person name="Lage O.M."/>
            <person name="Pohl T."/>
            <person name="Merkel B.J."/>
            <person name="Hornburger P."/>
            <person name="Mueller R.-W."/>
            <person name="Bruemmer F."/>
            <person name="Labrenz M."/>
            <person name="Spormann A.M."/>
            <person name="Op den Camp H."/>
            <person name="Overmann J."/>
            <person name="Amann R."/>
            <person name="Jetten M.S.M."/>
            <person name="Mascher T."/>
            <person name="Medema M.H."/>
            <person name="Devos D.P."/>
            <person name="Kaster A.-K."/>
            <person name="Ovreas L."/>
            <person name="Rohde M."/>
            <person name="Galperin M.Y."/>
            <person name="Jogler C."/>
        </authorList>
    </citation>
    <scope>NUCLEOTIDE SEQUENCE [LARGE SCALE GENOMIC DNA]</scope>
    <source>
        <strain evidence="1 2">EC9</strain>
    </source>
</reference>
<dbReference type="KEGG" id="ruv:EC9_16650"/>
<sequence length="404" mass="45372">MNTELQSHPKPTRCDAPVVDARVVLLTHYIPIYQLPIYQELSRQIRDFHVLLSTDVEPNRHFQPRWEGLDVTLQKTLTLQRRWRHSAGFDDTLYVHVPYDTGRQLRRLQPDIVLSLELGFRSLASSVHRILHRRSKLILCTYMSQHTEQGRGMMRATARRWLIGRADAITYNGPSCFDVLSDLGADPKRLFHFPYAANPDSIYTGPLQPSGSPSVTRMLYIGQMTQRKGVEAMVQQVVRYAQQHADQEFQLTMVGEGPLREPLSAVATPANLAIEFTGNLPSEQLPTLMPAHDLLIFPTLADEWGLVVNEALHSGLPVIGSLLAQATTTLLQDDRNGWRYDPRDDNGLSGCLDRWLACDAAARASMAEACRDSVRDRTPGFAASGLIDACQFVMGHSTNDRCDD</sequence>
<keyword evidence="1" id="KW-0328">Glycosyltransferase</keyword>
<dbReference type="Gene3D" id="3.40.50.2000">
    <property type="entry name" value="Glycogen Phosphorylase B"/>
    <property type="match status" value="2"/>
</dbReference>
<dbReference type="OrthoDB" id="9795068at2"/>
<dbReference type="AlphaFoldDB" id="A0A517LXY1"/>